<dbReference type="RefSeq" id="WP_279297344.1">
    <property type="nucleotide sequence ID" value="NZ_JAOTIF010000008.1"/>
</dbReference>
<evidence type="ECO:0000313" key="3">
    <source>
        <dbReference type="Proteomes" id="UP001155483"/>
    </source>
</evidence>
<reference evidence="2" key="2">
    <citation type="submission" date="2023-04" db="EMBL/GenBank/DDBJ databases">
        <title>Paracnuella aquatica gen. nov., sp. nov., a member of the family Chitinophagaceae isolated from a hot spring.</title>
        <authorList>
            <person name="Wang C."/>
        </authorList>
    </citation>
    <scope>NUCLEOTIDE SEQUENCE</scope>
    <source>
        <strain evidence="2">LB-8</strain>
    </source>
</reference>
<organism evidence="2 3">
    <name type="scientific">Paraflavisolibacter caeni</name>
    <dbReference type="NCBI Taxonomy" id="2982496"/>
    <lineage>
        <taxon>Bacteria</taxon>
        <taxon>Pseudomonadati</taxon>
        <taxon>Bacteroidota</taxon>
        <taxon>Chitinophagia</taxon>
        <taxon>Chitinophagales</taxon>
        <taxon>Chitinophagaceae</taxon>
        <taxon>Paraflavisolibacter</taxon>
    </lineage>
</organism>
<dbReference type="EMBL" id="JAOTIF010000008">
    <property type="protein sequence ID" value="MCU7549905.1"/>
    <property type="molecule type" value="Genomic_DNA"/>
</dbReference>
<protein>
    <submittedName>
        <fullName evidence="2">HipA N-terminal domain-containing protein</fullName>
    </submittedName>
</protein>
<dbReference type="PANTHER" id="PTHR37419">
    <property type="entry name" value="SERINE/THREONINE-PROTEIN KINASE TOXIN HIPA"/>
    <property type="match status" value="1"/>
</dbReference>
<accession>A0A9X3B805</accession>
<dbReference type="GO" id="GO:0004674">
    <property type="term" value="F:protein serine/threonine kinase activity"/>
    <property type="evidence" value="ECO:0007669"/>
    <property type="project" value="TreeGrafter"/>
</dbReference>
<reference evidence="2" key="1">
    <citation type="submission" date="2022-09" db="EMBL/GenBank/DDBJ databases">
        <authorList>
            <person name="Yuan C."/>
            <person name="Ke Z."/>
        </authorList>
    </citation>
    <scope>NUCLEOTIDE SEQUENCE</scope>
    <source>
        <strain evidence="2">LB-8</strain>
    </source>
</reference>
<dbReference type="InterPro" id="IPR052028">
    <property type="entry name" value="HipA_Ser/Thr_kinase"/>
</dbReference>
<gene>
    <name evidence="2" type="ORF">OCK74_12305</name>
</gene>
<dbReference type="NCBIfam" id="TIGR03071">
    <property type="entry name" value="couple_hipA"/>
    <property type="match status" value="1"/>
</dbReference>
<comment type="caution">
    <text evidence="2">The sequence shown here is derived from an EMBL/GenBank/DDBJ whole genome shotgun (WGS) entry which is preliminary data.</text>
</comment>
<feature type="domain" description="HipA N-terminal subdomain 1" evidence="1">
    <location>
        <begin position="5"/>
        <end position="103"/>
    </location>
</feature>
<keyword evidence="3" id="KW-1185">Reference proteome</keyword>
<dbReference type="Proteomes" id="UP001155483">
    <property type="component" value="Unassembled WGS sequence"/>
</dbReference>
<dbReference type="PANTHER" id="PTHR37419:SF6">
    <property type="entry name" value="KINASE HI_0665-RELATED"/>
    <property type="match status" value="1"/>
</dbReference>
<evidence type="ECO:0000259" key="1">
    <source>
        <dbReference type="Pfam" id="PF13657"/>
    </source>
</evidence>
<dbReference type="GO" id="GO:0005829">
    <property type="term" value="C:cytosol"/>
    <property type="evidence" value="ECO:0007669"/>
    <property type="project" value="TreeGrafter"/>
</dbReference>
<dbReference type="InterPro" id="IPR017508">
    <property type="entry name" value="HipA_N1"/>
</dbReference>
<name>A0A9X3B805_9BACT</name>
<dbReference type="Pfam" id="PF13657">
    <property type="entry name" value="Couple_hipA"/>
    <property type="match status" value="1"/>
</dbReference>
<proteinExistence type="predicted"/>
<dbReference type="AlphaFoldDB" id="A0A9X3B805"/>
<evidence type="ECO:0000313" key="2">
    <source>
        <dbReference type="EMBL" id="MCU7549905.1"/>
    </source>
</evidence>
<sequence length="107" mass="12198">MAKGAVYINGELAGILEKKADSTYEFRYEDHYFVHEAFPPVSLTLPKSQQVYQSKDLFPFFFGLLAEGVNKDIQCRLLRIDEDDDFTRLLKTAGEDTIGAVTIKEMQ</sequence>